<feature type="domain" description="Alpha/beta-hydrolase catalytic" evidence="2">
    <location>
        <begin position="167"/>
        <end position="311"/>
    </location>
</feature>
<dbReference type="RefSeq" id="WP_062392072.1">
    <property type="nucleotide sequence ID" value="NZ_CP011853.1"/>
</dbReference>
<dbReference type="OrthoDB" id="4397445at2"/>
<evidence type="ECO:0000313" key="3">
    <source>
        <dbReference type="EMBL" id="ALG84101.1"/>
    </source>
</evidence>
<dbReference type="AlphaFoldDB" id="A0A0N9N9K6"/>
<keyword evidence="1" id="KW-1133">Transmembrane helix</keyword>
<feature type="transmembrane region" description="Helical" evidence="1">
    <location>
        <begin position="12"/>
        <end position="30"/>
    </location>
</feature>
<keyword evidence="4" id="KW-1185">Reference proteome</keyword>
<dbReference type="Gene3D" id="3.40.50.1820">
    <property type="entry name" value="alpha/beta hydrolase"/>
    <property type="match status" value="1"/>
</dbReference>
<protein>
    <recommendedName>
        <fullName evidence="2">Alpha/beta-hydrolase catalytic domain-containing protein</fullName>
    </recommendedName>
</protein>
<keyword evidence="1" id="KW-0472">Membrane</keyword>
<keyword evidence="1" id="KW-0812">Transmembrane</keyword>
<dbReference type="Proteomes" id="UP000063789">
    <property type="component" value="Chromosome"/>
</dbReference>
<reference evidence="4" key="1">
    <citation type="submission" date="2015-06" db="EMBL/GenBank/DDBJ databases">
        <title>Complete genome sequence and metabolic analysis of phthalate degradation pathway in Gordonia sp. QH-11.</title>
        <authorList>
            <person name="Jin D."/>
            <person name="Kong X."/>
            <person name="Bai Z."/>
        </authorList>
    </citation>
    <scope>NUCLEOTIDE SEQUENCE [LARGE SCALE GENOMIC DNA]</scope>
    <source>
        <strain evidence="4">QH-11</strain>
    </source>
</reference>
<reference evidence="3 4" key="2">
    <citation type="journal article" date="2017" name="Int. J. Syst. Evol. Microbiol.">
        <title>Gordonia phthalatica sp. nov., a di-n-butyl phthalate-degrading bacterium isolated from activated sludge.</title>
        <authorList>
            <person name="Jin D."/>
            <person name="Kong X."/>
            <person name="Jia M."/>
            <person name="Yu X."/>
            <person name="Wang X."/>
            <person name="Zhuang X."/>
            <person name="Deng Y."/>
            <person name="Bai Z."/>
        </authorList>
    </citation>
    <scope>NUCLEOTIDE SEQUENCE [LARGE SCALE GENOMIC DNA]</scope>
    <source>
        <strain evidence="3 4">QH-11</strain>
    </source>
</reference>
<dbReference type="Pfam" id="PF10081">
    <property type="entry name" value="Abhydrolase_9"/>
    <property type="match status" value="2"/>
</dbReference>
<dbReference type="SUPFAM" id="SSF53474">
    <property type="entry name" value="alpha/beta-Hydrolases"/>
    <property type="match status" value="1"/>
</dbReference>
<feature type="domain" description="Alpha/beta-hydrolase catalytic" evidence="2">
    <location>
        <begin position="320"/>
        <end position="390"/>
    </location>
</feature>
<evidence type="ECO:0000313" key="4">
    <source>
        <dbReference type="Proteomes" id="UP000063789"/>
    </source>
</evidence>
<dbReference type="KEGG" id="goq:ACH46_05745"/>
<dbReference type="PATRIC" id="fig|1136941.3.peg.1174"/>
<sequence>MNPRGVLRVRPAVAIGALVGRLLALAPGVMPRSTLIAVAAGVLLTLVGMGVGAAAGAVRNRLVDDRPDPVTGVWLAVGLMASGVAVGVAARHEIAVRAALDVPSIGIGWVLAVTTVPMIAAVLAVTIRPRVWAATVLVGAVALTALRTPGPADAARPDVPDSPAMIYSLLTEPGSVQTRADRLVDRWVDAGGLDRRAVVVAVPTGSGWVDAGTVDGVQRRFDDSVTVLALQYDDVASWKAFVSSPDAAGDSAIAVLRAVDRRLDAVPPQRRPRVYLVGQSLGAVGADAARAWAVRTGAHVDGTVLAGPPAGTVEALPSCARRVVLANRDDPVTAFSEALLWRPADRTLDAEPTDDGDRQPWLPVVSMIGTVLDLPGALDVPTGHGHRYGVEQGLAIGRLPAGC</sequence>
<feature type="transmembrane region" description="Helical" evidence="1">
    <location>
        <begin position="70"/>
        <end position="90"/>
    </location>
</feature>
<evidence type="ECO:0000256" key="1">
    <source>
        <dbReference type="SAM" id="Phobius"/>
    </source>
</evidence>
<dbReference type="InterPro" id="IPR029058">
    <property type="entry name" value="AB_hydrolase_fold"/>
</dbReference>
<gene>
    <name evidence="3" type="ORF">ACH46_05745</name>
</gene>
<accession>A0A0N9N9K6</accession>
<dbReference type="InterPro" id="IPR027787">
    <property type="entry name" value="Alpha/beta-hydrolase_catalytic"/>
</dbReference>
<dbReference type="STRING" id="1136941.ACH46_05745"/>
<evidence type="ECO:0000259" key="2">
    <source>
        <dbReference type="Pfam" id="PF10081"/>
    </source>
</evidence>
<name>A0A0N9N9K6_9ACTN</name>
<organism evidence="3 4">
    <name type="scientific">Gordonia phthalatica</name>
    <dbReference type="NCBI Taxonomy" id="1136941"/>
    <lineage>
        <taxon>Bacteria</taxon>
        <taxon>Bacillati</taxon>
        <taxon>Actinomycetota</taxon>
        <taxon>Actinomycetes</taxon>
        <taxon>Mycobacteriales</taxon>
        <taxon>Gordoniaceae</taxon>
        <taxon>Gordonia</taxon>
    </lineage>
</organism>
<feature type="transmembrane region" description="Helical" evidence="1">
    <location>
        <begin position="36"/>
        <end position="58"/>
    </location>
</feature>
<dbReference type="EMBL" id="CP011853">
    <property type="protein sequence ID" value="ALG84101.1"/>
    <property type="molecule type" value="Genomic_DNA"/>
</dbReference>
<feature type="transmembrane region" description="Helical" evidence="1">
    <location>
        <begin position="102"/>
        <end position="124"/>
    </location>
</feature>
<dbReference type="ESTHER" id="9actn-a0a0n9n9k6">
    <property type="family name" value="Abhydrolase_9"/>
</dbReference>
<proteinExistence type="predicted"/>